<keyword evidence="5 9" id="KW-1133">Transmembrane helix</keyword>
<evidence type="ECO:0000256" key="2">
    <source>
        <dbReference type="ARBA" id="ARBA00022448"/>
    </source>
</evidence>
<proteinExistence type="inferred from homology"/>
<feature type="transmembrane region" description="Helical" evidence="9">
    <location>
        <begin position="227"/>
        <end position="245"/>
    </location>
</feature>
<sequence length="421" mass="44121">MTATTATAARRFGPLALINLATLLSATGNGITIVALPWLVLERTGRATDAAIVAGAATLPLLLSSLFSGTVVDRFGRRRTSLVSDFLSAVSVSLIPLMAATAGLSVPVLAALAALGATFDPAGIAARESMLPAATKEARWSLDRANSLYEANYNVAYLIGPGVGGVLIATVGAVNTLWVTAACFLASIVTIAFLRLDGAGKPDRETRPESMWTGTLDGLKFVWHNRLLRTLALVDMAVVALYMPVESVLFPAYFTELDQPAQLGWVLMAMAVGGVIGALAYGALAAHVRRRTLMLLAVTALGLCMVGMAFLPPLWVLLTLALMVGLVFGPVGPIANYAMQTRSPEHMRGRVVGVMTSTAYAAGPLGYLLAGPLIDSVGIRTTFFVLAIPVVGIAAVCFGLPALRELDALVVESEVAHSYRE</sequence>
<dbReference type="SUPFAM" id="SSF103473">
    <property type="entry name" value="MFS general substrate transporter"/>
    <property type="match status" value="1"/>
</dbReference>
<name>A0A1G7B025_9NOCA</name>
<keyword evidence="3" id="KW-1003">Cell membrane</keyword>
<feature type="transmembrane region" description="Helical" evidence="9">
    <location>
        <begin position="151"/>
        <end position="171"/>
    </location>
</feature>
<dbReference type="GO" id="GO:0005886">
    <property type="term" value="C:plasma membrane"/>
    <property type="evidence" value="ECO:0007669"/>
    <property type="project" value="UniProtKB-SubCell"/>
</dbReference>
<evidence type="ECO:0000259" key="10">
    <source>
        <dbReference type="PROSITE" id="PS50850"/>
    </source>
</evidence>
<dbReference type="InterPro" id="IPR036259">
    <property type="entry name" value="MFS_trans_sf"/>
</dbReference>
<accession>A0A1G7B025</accession>
<dbReference type="PROSITE" id="PS00216">
    <property type="entry name" value="SUGAR_TRANSPORT_1"/>
    <property type="match status" value="1"/>
</dbReference>
<dbReference type="InterPro" id="IPR020846">
    <property type="entry name" value="MFS_dom"/>
</dbReference>
<reference evidence="11 12" key="1">
    <citation type="submission" date="2016-10" db="EMBL/GenBank/DDBJ databases">
        <authorList>
            <person name="de Groot N.N."/>
        </authorList>
    </citation>
    <scope>NUCLEOTIDE SEQUENCE [LARGE SCALE GENOMIC DNA]</scope>
    <source>
        <strain evidence="11 12">JCM 11308</strain>
    </source>
</reference>
<evidence type="ECO:0000256" key="4">
    <source>
        <dbReference type="ARBA" id="ARBA00022692"/>
    </source>
</evidence>
<dbReference type="EMBL" id="FNAB01000012">
    <property type="protein sequence ID" value="SDE20468.1"/>
    <property type="molecule type" value="Genomic_DNA"/>
</dbReference>
<evidence type="ECO:0000256" key="7">
    <source>
        <dbReference type="ARBA" id="ARBA00038075"/>
    </source>
</evidence>
<feature type="transmembrane region" description="Helical" evidence="9">
    <location>
        <begin position="351"/>
        <end position="370"/>
    </location>
</feature>
<feature type="transmembrane region" description="Helical" evidence="9">
    <location>
        <begin position="50"/>
        <end position="70"/>
    </location>
</feature>
<comment type="subcellular location">
    <subcellularLocation>
        <location evidence="1">Cell inner membrane</location>
        <topology evidence="1">Multi-pass membrane protein</topology>
    </subcellularLocation>
</comment>
<feature type="transmembrane region" description="Helical" evidence="9">
    <location>
        <begin position="382"/>
        <end position="403"/>
    </location>
</feature>
<keyword evidence="6 9" id="KW-0472">Membrane</keyword>
<feature type="domain" description="Major facilitator superfamily (MFS) profile" evidence="10">
    <location>
        <begin position="14"/>
        <end position="404"/>
    </location>
</feature>
<dbReference type="PANTHER" id="PTHR23513">
    <property type="entry name" value="INTEGRAL MEMBRANE EFFLUX PROTEIN-RELATED"/>
    <property type="match status" value="1"/>
</dbReference>
<evidence type="ECO:0000256" key="1">
    <source>
        <dbReference type="ARBA" id="ARBA00004429"/>
    </source>
</evidence>
<keyword evidence="12" id="KW-1185">Reference proteome</keyword>
<comment type="similarity">
    <text evidence="7">Belongs to the major facilitator superfamily. Drug:H(+) antiporter-3 (DHA3) (TC 2.A.1.21) family.</text>
</comment>
<evidence type="ECO:0000313" key="12">
    <source>
        <dbReference type="Proteomes" id="UP000199417"/>
    </source>
</evidence>
<dbReference type="RefSeq" id="WP_072845768.1">
    <property type="nucleotide sequence ID" value="NZ_FNAB01000012.1"/>
</dbReference>
<organism evidence="11 12">
    <name type="scientific">Rhodococcus tukisamuensis</name>
    <dbReference type="NCBI Taxonomy" id="168276"/>
    <lineage>
        <taxon>Bacteria</taxon>
        <taxon>Bacillati</taxon>
        <taxon>Actinomycetota</taxon>
        <taxon>Actinomycetes</taxon>
        <taxon>Mycobacteriales</taxon>
        <taxon>Nocardiaceae</taxon>
        <taxon>Rhodococcus</taxon>
    </lineage>
</organism>
<dbReference type="AlphaFoldDB" id="A0A1G7B025"/>
<keyword evidence="4 9" id="KW-0812">Transmembrane</keyword>
<dbReference type="Proteomes" id="UP000199417">
    <property type="component" value="Unassembled WGS sequence"/>
</dbReference>
<evidence type="ECO:0000256" key="5">
    <source>
        <dbReference type="ARBA" id="ARBA00022989"/>
    </source>
</evidence>
<evidence type="ECO:0000256" key="3">
    <source>
        <dbReference type="ARBA" id="ARBA00022475"/>
    </source>
</evidence>
<feature type="transmembrane region" description="Helical" evidence="9">
    <location>
        <begin position="317"/>
        <end position="339"/>
    </location>
</feature>
<dbReference type="InterPro" id="IPR011701">
    <property type="entry name" value="MFS"/>
</dbReference>
<feature type="transmembrane region" description="Helical" evidence="9">
    <location>
        <begin position="293"/>
        <end position="311"/>
    </location>
</feature>
<dbReference type="CDD" id="cd06173">
    <property type="entry name" value="MFS_MefA_like"/>
    <property type="match status" value="1"/>
</dbReference>
<evidence type="ECO:0000256" key="8">
    <source>
        <dbReference type="ARBA" id="ARBA00040914"/>
    </source>
</evidence>
<dbReference type="STRING" id="168276.SAMN05444580_11211"/>
<evidence type="ECO:0000256" key="9">
    <source>
        <dbReference type="SAM" id="Phobius"/>
    </source>
</evidence>
<feature type="transmembrane region" description="Helical" evidence="9">
    <location>
        <begin position="12"/>
        <end position="38"/>
    </location>
</feature>
<dbReference type="PANTHER" id="PTHR23513:SF9">
    <property type="entry name" value="ENTEROBACTIN EXPORTER ENTS"/>
    <property type="match status" value="1"/>
</dbReference>
<dbReference type="InterPro" id="IPR005829">
    <property type="entry name" value="Sugar_transporter_CS"/>
</dbReference>
<evidence type="ECO:0000256" key="6">
    <source>
        <dbReference type="ARBA" id="ARBA00023136"/>
    </source>
</evidence>
<gene>
    <name evidence="11" type="ORF">SAMN05444580_11211</name>
</gene>
<dbReference type="GO" id="GO:0022857">
    <property type="term" value="F:transmembrane transporter activity"/>
    <property type="evidence" value="ECO:0007669"/>
    <property type="project" value="InterPro"/>
</dbReference>
<feature type="transmembrane region" description="Helical" evidence="9">
    <location>
        <begin position="265"/>
        <end position="286"/>
    </location>
</feature>
<dbReference type="PROSITE" id="PS50850">
    <property type="entry name" value="MFS"/>
    <property type="match status" value="1"/>
</dbReference>
<dbReference type="Gene3D" id="1.20.1250.20">
    <property type="entry name" value="MFS general substrate transporter like domains"/>
    <property type="match status" value="1"/>
</dbReference>
<keyword evidence="2" id="KW-0813">Transport</keyword>
<protein>
    <recommendedName>
        <fullName evidence="8">Multidrug efflux pump Tap</fullName>
    </recommendedName>
</protein>
<evidence type="ECO:0000313" key="11">
    <source>
        <dbReference type="EMBL" id="SDE20468.1"/>
    </source>
</evidence>
<dbReference type="Pfam" id="PF07690">
    <property type="entry name" value="MFS_1"/>
    <property type="match status" value="1"/>
</dbReference>